<dbReference type="Proteomes" id="UP000499080">
    <property type="component" value="Unassembled WGS sequence"/>
</dbReference>
<proteinExistence type="predicted"/>
<sequence length="83" mass="9112">MIPLIRVNPERRGGLVVEFRPWDVGAPGSKPNSTEDPPCMGPATRYTLCSGQTPSRWCGVVWKLGAQVWPSSSDHFHGVPLIQ</sequence>
<protein>
    <submittedName>
        <fullName evidence="1">Uncharacterized protein</fullName>
    </submittedName>
</protein>
<accession>A0A4Y2B7R2</accession>
<gene>
    <name evidence="1" type="ORF">AVEN_117820_1</name>
</gene>
<organism evidence="1 2">
    <name type="scientific">Araneus ventricosus</name>
    <name type="common">Orbweaver spider</name>
    <name type="synonym">Epeira ventricosa</name>
    <dbReference type="NCBI Taxonomy" id="182803"/>
    <lineage>
        <taxon>Eukaryota</taxon>
        <taxon>Metazoa</taxon>
        <taxon>Ecdysozoa</taxon>
        <taxon>Arthropoda</taxon>
        <taxon>Chelicerata</taxon>
        <taxon>Arachnida</taxon>
        <taxon>Araneae</taxon>
        <taxon>Araneomorphae</taxon>
        <taxon>Entelegynae</taxon>
        <taxon>Araneoidea</taxon>
        <taxon>Araneidae</taxon>
        <taxon>Araneus</taxon>
    </lineage>
</organism>
<name>A0A4Y2B7R2_ARAVE</name>
<evidence type="ECO:0000313" key="2">
    <source>
        <dbReference type="Proteomes" id="UP000499080"/>
    </source>
</evidence>
<reference evidence="1 2" key="1">
    <citation type="journal article" date="2019" name="Sci. Rep.">
        <title>Orb-weaving spider Araneus ventricosus genome elucidates the spidroin gene catalogue.</title>
        <authorList>
            <person name="Kono N."/>
            <person name="Nakamura H."/>
            <person name="Ohtoshi R."/>
            <person name="Moran D.A.P."/>
            <person name="Shinohara A."/>
            <person name="Yoshida Y."/>
            <person name="Fujiwara M."/>
            <person name="Mori M."/>
            <person name="Tomita M."/>
            <person name="Arakawa K."/>
        </authorList>
    </citation>
    <scope>NUCLEOTIDE SEQUENCE [LARGE SCALE GENOMIC DNA]</scope>
</reference>
<dbReference type="AlphaFoldDB" id="A0A4Y2B7R2"/>
<dbReference type="EMBL" id="BGPR01000058">
    <property type="protein sequence ID" value="GBL88240.1"/>
    <property type="molecule type" value="Genomic_DNA"/>
</dbReference>
<keyword evidence="2" id="KW-1185">Reference proteome</keyword>
<comment type="caution">
    <text evidence="1">The sequence shown here is derived from an EMBL/GenBank/DDBJ whole genome shotgun (WGS) entry which is preliminary data.</text>
</comment>
<evidence type="ECO:0000313" key="1">
    <source>
        <dbReference type="EMBL" id="GBL88240.1"/>
    </source>
</evidence>